<dbReference type="GO" id="GO:0004843">
    <property type="term" value="F:cysteine-type deubiquitinase activity"/>
    <property type="evidence" value="ECO:0007669"/>
    <property type="project" value="UniProtKB-UniRule"/>
</dbReference>
<dbReference type="InterPro" id="IPR003323">
    <property type="entry name" value="OTU_dom"/>
</dbReference>
<dbReference type="GO" id="GO:0030968">
    <property type="term" value="P:endoplasmic reticulum unfolded protein response"/>
    <property type="evidence" value="ECO:0007669"/>
    <property type="project" value="TreeGrafter"/>
</dbReference>
<name>A0A6S8NJB3_DUNTE</name>
<dbReference type="Pfam" id="PF24560">
    <property type="entry name" value="zf-C2H2_OTU1_C"/>
    <property type="match status" value="1"/>
</dbReference>
<evidence type="ECO:0000256" key="8">
    <source>
        <dbReference type="SAM" id="Phobius"/>
    </source>
</evidence>
<keyword evidence="6" id="KW-0963">Cytoplasm</keyword>
<dbReference type="EC" id="3.4.19.12" evidence="6"/>
<dbReference type="PANTHER" id="PTHR13312">
    <property type="entry name" value="HIV-INDUCED PROTEIN-7-LIKE PROTEASE"/>
    <property type="match status" value="1"/>
</dbReference>
<comment type="subcellular location">
    <subcellularLocation>
        <location evidence="6">Cytoplasm</location>
    </subcellularLocation>
</comment>
<dbReference type="GO" id="GO:0005829">
    <property type="term" value="C:cytosol"/>
    <property type="evidence" value="ECO:0007669"/>
    <property type="project" value="TreeGrafter"/>
</dbReference>
<dbReference type="InterPro" id="IPR057766">
    <property type="entry name" value="Znf-C2H2_OTU1-like_C"/>
</dbReference>
<keyword evidence="5 6" id="KW-0788">Thiol protease</keyword>
<evidence type="ECO:0000256" key="2">
    <source>
        <dbReference type="ARBA" id="ARBA00022670"/>
    </source>
</evidence>
<dbReference type="Pfam" id="PF02338">
    <property type="entry name" value="OTU"/>
    <property type="match status" value="1"/>
</dbReference>
<dbReference type="Gene3D" id="3.90.70.80">
    <property type="match status" value="1"/>
</dbReference>
<dbReference type="AlphaFoldDB" id="A0A6S8NJB3"/>
<gene>
    <name evidence="10" type="ORF">DTER00134_LOCUS18334</name>
    <name evidence="11" type="ORF">DTER00134_LOCUS18336</name>
</gene>
<evidence type="ECO:0000256" key="5">
    <source>
        <dbReference type="ARBA" id="ARBA00022807"/>
    </source>
</evidence>
<keyword evidence="8" id="KW-0812">Transmembrane</keyword>
<keyword evidence="2" id="KW-0645">Protease</keyword>
<feature type="region of interest" description="Disordered" evidence="7">
    <location>
        <begin position="21"/>
        <end position="176"/>
    </location>
</feature>
<evidence type="ECO:0000256" key="7">
    <source>
        <dbReference type="SAM" id="MobiDB-lite"/>
    </source>
</evidence>
<protein>
    <recommendedName>
        <fullName evidence="6">Ubiquitin thioesterase OTU</fullName>
        <ecNumber evidence="6">3.4.19.12</ecNumber>
    </recommendedName>
</protein>
<dbReference type="CDD" id="cd22793">
    <property type="entry name" value="OTU_plant_OTU1_2-like"/>
    <property type="match status" value="1"/>
</dbReference>
<dbReference type="PANTHER" id="PTHR13312:SF0">
    <property type="entry name" value="UBIQUITIN THIOESTERASE OTU1"/>
    <property type="match status" value="1"/>
</dbReference>
<sequence>MEDEQRWQAKLLFFFILKMSLNNDNGRGGAPTKSSLAAAKEEAQSQQQPAEHQGQGQQSLAAPPQQPQQAAPSPQLAAQQQQAAPQAQRPPNSVQSQGQPPRAGQQQQQQQQQQQEQAVLTAQPQQQRQVQQRPGQQPRPSTGTQRPPGTRAPGPPRPPSSQPRQLQPVKAPPSRLQSLKKPLPLALLSSGSLAAGALLVWGVVGLIRRGRKRTAGAGATATGATPGPCSKVKPTQKCVPLADGSACVIRREIPADNSCLFNAIGYVMHGSKTKASFLRSVVAREVSSDPAEYNEAFLGMSNMAYCNWIMQPINWGGGIELAILSRHYGREIAAWNIESKKPSIFGEEQGYPRHVMIIYTGSHYDALAIAKHPKAPESEDKVEFNPRTKSGKMAIAAAQKLTELAHRSSKFYRPPIGLKLRCRSCKTVCKGQGEVELHAKKTGHQKFDQI</sequence>
<reference evidence="10" key="1">
    <citation type="submission" date="2021-01" db="EMBL/GenBank/DDBJ databases">
        <authorList>
            <person name="Corre E."/>
            <person name="Pelletier E."/>
            <person name="Niang G."/>
            <person name="Scheremetjew M."/>
            <person name="Finn R."/>
            <person name="Kale V."/>
            <person name="Holt S."/>
            <person name="Cochrane G."/>
            <person name="Meng A."/>
            <person name="Brown T."/>
            <person name="Cohen L."/>
        </authorList>
    </citation>
    <scope>NUCLEOTIDE SEQUENCE</scope>
    <source>
        <strain evidence="10">CCMP1320</strain>
    </source>
</reference>
<feature type="compositionally biased region" description="Low complexity" evidence="7">
    <location>
        <begin position="95"/>
        <end position="152"/>
    </location>
</feature>
<evidence type="ECO:0000256" key="6">
    <source>
        <dbReference type="RuleBase" id="RU367104"/>
    </source>
</evidence>
<evidence type="ECO:0000313" key="11">
    <source>
        <dbReference type="EMBL" id="CAE0503263.1"/>
    </source>
</evidence>
<dbReference type="PROSITE" id="PS50802">
    <property type="entry name" value="OTU"/>
    <property type="match status" value="1"/>
</dbReference>
<keyword evidence="4 6" id="KW-0378">Hydrolase</keyword>
<proteinExistence type="predicted"/>
<keyword evidence="8" id="KW-0472">Membrane</keyword>
<dbReference type="GO" id="GO:0016579">
    <property type="term" value="P:protein deubiquitination"/>
    <property type="evidence" value="ECO:0007669"/>
    <property type="project" value="TreeGrafter"/>
</dbReference>
<evidence type="ECO:0000256" key="4">
    <source>
        <dbReference type="ARBA" id="ARBA00022801"/>
    </source>
</evidence>
<dbReference type="GO" id="GO:0036503">
    <property type="term" value="P:ERAD pathway"/>
    <property type="evidence" value="ECO:0007669"/>
    <property type="project" value="TreeGrafter"/>
</dbReference>
<dbReference type="GO" id="GO:0005634">
    <property type="term" value="C:nucleus"/>
    <property type="evidence" value="ECO:0007669"/>
    <property type="project" value="TreeGrafter"/>
</dbReference>
<dbReference type="EMBL" id="HBIP01030228">
    <property type="protein sequence ID" value="CAE0503261.1"/>
    <property type="molecule type" value="Transcribed_RNA"/>
</dbReference>
<evidence type="ECO:0000259" key="9">
    <source>
        <dbReference type="PROSITE" id="PS50802"/>
    </source>
</evidence>
<feature type="compositionally biased region" description="Low complexity" evidence="7">
    <location>
        <begin position="44"/>
        <end position="87"/>
    </location>
</feature>
<dbReference type="InterPro" id="IPR038765">
    <property type="entry name" value="Papain-like_cys_pep_sf"/>
</dbReference>
<evidence type="ECO:0000256" key="3">
    <source>
        <dbReference type="ARBA" id="ARBA00022786"/>
    </source>
</evidence>
<dbReference type="EMBL" id="HBIP01030230">
    <property type="protein sequence ID" value="CAE0503263.1"/>
    <property type="molecule type" value="Transcribed_RNA"/>
</dbReference>
<keyword evidence="8" id="KW-1133">Transmembrane helix</keyword>
<evidence type="ECO:0000313" key="10">
    <source>
        <dbReference type="EMBL" id="CAE0503261.1"/>
    </source>
</evidence>
<comment type="function">
    <text evidence="6">Hydrolase that can remove conjugated ubiquitin from proteins and may therefore play an important regulatory role at the level of protein turnover by preventing degradation.</text>
</comment>
<keyword evidence="3 6" id="KW-0833">Ubl conjugation pathway</keyword>
<dbReference type="SUPFAM" id="SSF54001">
    <property type="entry name" value="Cysteine proteinases"/>
    <property type="match status" value="1"/>
</dbReference>
<accession>A0A6S8NJB3</accession>
<organism evidence="10">
    <name type="scientific">Dunaliella tertiolecta</name>
    <name type="common">Green alga</name>
    <dbReference type="NCBI Taxonomy" id="3047"/>
    <lineage>
        <taxon>Eukaryota</taxon>
        <taxon>Viridiplantae</taxon>
        <taxon>Chlorophyta</taxon>
        <taxon>core chlorophytes</taxon>
        <taxon>Chlorophyceae</taxon>
        <taxon>CS clade</taxon>
        <taxon>Chlamydomonadales</taxon>
        <taxon>Dunaliellaceae</taxon>
        <taxon>Dunaliella</taxon>
    </lineage>
</organism>
<feature type="transmembrane region" description="Helical" evidence="8">
    <location>
        <begin position="183"/>
        <end position="207"/>
    </location>
</feature>
<evidence type="ECO:0000256" key="1">
    <source>
        <dbReference type="ARBA" id="ARBA00000707"/>
    </source>
</evidence>
<feature type="domain" description="OTU" evidence="9">
    <location>
        <begin position="248"/>
        <end position="370"/>
    </location>
</feature>
<comment type="catalytic activity">
    <reaction evidence="1 6">
        <text>Thiol-dependent hydrolysis of ester, thioester, amide, peptide and isopeptide bonds formed by the C-terminal Gly of ubiquitin (a 76-residue protein attached to proteins as an intracellular targeting signal).</text>
        <dbReference type="EC" id="3.4.19.12"/>
    </reaction>
</comment>